<dbReference type="GO" id="GO:0005737">
    <property type="term" value="C:cytoplasm"/>
    <property type="evidence" value="ECO:0007669"/>
    <property type="project" value="UniProtKB-SubCell"/>
</dbReference>
<dbReference type="Gene3D" id="1.10.300.10">
    <property type="entry name" value="Adenylosuccinate Synthetase, subunit A, domain 2"/>
    <property type="match status" value="1"/>
</dbReference>
<keyword evidence="4 8" id="KW-0547">Nucleotide-binding</keyword>
<dbReference type="PANTHER" id="PTHR11846">
    <property type="entry name" value="ADENYLOSUCCINATE SYNTHETASE"/>
    <property type="match status" value="1"/>
</dbReference>
<feature type="binding site" evidence="8">
    <location>
        <begin position="413"/>
        <end position="415"/>
    </location>
    <ligand>
        <name>GTP</name>
        <dbReference type="ChEBI" id="CHEBI:37565"/>
    </ligand>
</feature>
<feature type="binding site" description="in other chain" evidence="8">
    <location>
        <begin position="41"/>
        <end position="44"/>
    </location>
    <ligand>
        <name>IMP</name>
        <dbReference type="ChEBI" id="CHEBI:58053"/>
        <note>ligand shared between dimeric partners</note>
    </ligand>
</feature>
<dbReference type="PANTHER" id="PTHR11846:SF0">
    <property type="entry name" value="ADENYLOSUCCINATE SYNTHETASE"/>
    <property type="match status" value="1"/>
</dbReference>
<dbReference type="RefSeq" id="WP_320412034.1">
    <property type="nucleotide sequence ID" value="NZ_LR744089.1"/>
</dbReference>
<evidence type="ECO:0000256" key="4">
    <source>
        <dbReference type="ARBA" id="ARBA00022741"/>
    </source>
</evidence>
<dbReference type="Gene3D" id="3.40.440.10">
    <property type="entry name" value="Adenylosuccinate Synthetase, subunit A, domain 1"/>
    <property type="match status" value="1"/>
</dbReference>
<feature type="binding site" description="in other chain" evidence="8">
    <location>
        <begin position="15"/>
        <end position="18"/>
    </location>
    <ligand>
        <name>IMP</name>
        <dbReference type="ChEBI" id="CHEBI:58053"/>
        <note>ligand shared between dimeric partners</note>
    </ligand>
</feature>
<dbReference type="EMBL" id="LR744089">
    <property type="protein sequence ID" value="CAA3707028.1"/>
    <property type="molecule type" value="Genomic_DNA"/>
</dbReference>
<evidence type="ECO:0000256" key="5">
    <source>
        <dbReference type="ARBA" id="ARBA00022755"/>
    </source>
</evidence>
<dbReference type="CDD" id="cd03108">
    <property type="entry name" value="AdSS"/>
    <property type="match status" value="1"/>
</dbReference>
<evidence type="ECO:0000256" key="1">
    <source>
        <dbReference type="ARBA" id="ARBA00011738"/>
    </source>
</evidence>
<dbReference type="NCBIfam" id="NF002223">
    <property type="entry name" value="PRK01117.1"/>
    <property type="match status" value="1"/>
</dbReference>
<keyword evidence="3 8" id="KW-0479">Metal-binding</keyword>
<organism evidence="11 12">
    <name type="scientific">Candidatus Portiera aleyrodidarum</name>
    <name type="common">primary endosymbiont of Bemisia tabaci</name>
    <dbReference type="NCBI Taxonomy" id="91844"/>
    <lineage>
        <taxon>Bacteria</taxon>
        <taxon>Pseudomonadati</taxon>
        <taxon>Pseudomonadota</taxon>
        <taxon>Gammaproteobacteria</taxon>
        <taxon>Candidatus Johnevansiales</taxon>
        <taxon>Candidatus Johnevansiaceae</taxon>
        <taxon>Candidatus Portiera</taxon>
    </lineage>
</organism>
<feature type="binding site" evidence="8">
    <location>
        <begin position="43"/>
        <end position="45"/>
    </location>
    <ligand>
        <name>GTP</name>
        <dbReference type="ChEBI" id="CHEBI:37565"/>
    </ligand>
</feature>
<dbReference type="PROSITE" id="PS00513">
    <property type="entry name" value="ADENYLOSUCCIN_SYN_2"/>
    <property type="match status" value="1"/>
</dbReference>
<feature type="active site" description="Proton donor" evidence="8">
    <location>
        <position position="44"/>
    </location>
</feature>
<evidence type="ECO:0000256" key="3">
    <source>
        <dbReference type="ARBA" id="ARBA00022723"/>
    </source>
</evidence>
<feature type="active site" description="Proton acceptor" evidence="8">
    <location>
        <position position="15"/>
    </location>
</feature>
<dbReference type="InterPro" id="IPR027417">
    <property type="entry name" value="P-loop_NTPase"/>
</dbReference>
<dbReference type="SMART" id="SM00788">
    <property type="entry name" value="Adenylsucc_synt"/>
    <property type="match status" value="1"/>
</dbReference>
<dbReference type="UniPathway" id="UPA00075">
    <property type="reaction ID" value="UER00335"/>
</dbReference>
<comment type="similarity">
    <text evidence="8 10">Belongs to the adenylosuccinate synthetase family.</text>
</comment>
<feature type="binding site" evidence="8">
    <location>
        <position position="309"/>
    </location>
    <ligand>
        <name>GTP</name>
        <dbReference type="ChEBI" id="CHEBI:37565"/>
    </ligand>
</feature>
<dbReference type="NCBIfam" id="TIGR00184">
    <property type="entry name" value="purA"/>
    <property type="match status" value="1"/>
</dbReference>
<evidence type="ECO:0000313" key="12">
    <source>
        <dbReference type="Proteomes" id="UP000510842"/>
    </source>
</evidence>
<dbReference type="PROSITE" id="PS01266">
    <property type="entry name" value="ADENYLOSUCCIN_SYN_1"/>
    <property type="match status" value="1"/>
</dbReference>
<feature type="binding site" description="in other chain" evidence="8">
    <location>
        <position position="307"/>
    </location>
    <ligand>
        <name>IMP</name>
        <dbReference type="ChEBI" id="CHEBI:58053"/>
        <note>ligand shared between dimeric partners</note>
    </ligand>
</feature>
<comment type="pathway">
    <text evidence="8 10">Purine metabolism; AMP biosynthesis via de novo pathway; AMP from IMP: step 1/2.</text>
</comment>
<evidence type="ECO:0000256" key="7">
    <source>
        <dbReference type="ARBA" id="ARBA00023134"/>
    </source>
</evidence>
<dbReference type="SUPFAM" id="SSF52540">
    <property type="entry name" value="P-loop containing nucleoside triphosphate hydrolases"/>
    <property type="match status" value="1"/>
</dbReference>
<evidence type="ECO:0000256" key="2">
    <source>
        <dbReference type="ARBA" id="ARBA00022598"/>
    </source>
</evidence>
<proteinExistence type="inferred from homology"/>
<feature type="binding site" evidence="8">
    <location>
        <begin position="335"/>
        <end position="337"/>
    </location>
    <ligand>
        <name>GTP</name>
        <dbReference type="ChEBI" id="CHEBI:37565"/>
    </ligand>
</feature>
<dbReference type="FunFam" id="3.90.170.10:FF:000001">
    <property type="entry name" value="Adenylosuccinate synthetase"/>
    <property type="match status" value="1"/>
</dbReference>
<dbReference type="InterPro" id="IPR042110">
    <property type="entry name" value="Adenylosuccinate_synth_dom2"/>
</dbReference>
<evidence type="ECO:0000256" key="9">
    <source>
        <dbReference type="PROSITE-ProRule" id="PRU10134"/>
    </source>
</evidence>
<evidence type="ECO:0000256" key="10">
    <source>
        <dbReference type="RuleBase" id="RU000520"/>
    </source>
</evidence>
<feature type="binding site" evidence="8">
    <location>
        <begin position="14"/>
        <end position="20"/>
    </location>
    <ligand>
        <name>GTP</name>
        <dbReference type="ChEBI" id="CHEBI:37565"/>
    </ligand>
</feature>
<feature type="binding site" evidence="8">
    <location>
        <begin position="303"/>
        <end position="309"/>
    </location>
    <ligand>
        <name>substrate</name>
    </ligand>
</feature>
<accession>A0A6S6RZM8</accession>
<keyword evidence="8" id="KW-0963">Cytoplasm</keyword>
<comment type="cofactor">
    <cofactor evidence="8">
        <name>Mg(2+)</name>
        <dbReference type="ChEBI" id="CHEBI:18420"/>
    </cofactor>
    <text evidence="8">Binds 1 Mg(2+) ion per subunit.</text>
</comment>
<evidence type="ECO:0000313" key="11">
    <source>
        <dbReference type="EMBL" id="CAA3707028.1"/>
    </source>
</evidence>
<dbReference type="InterPro" id="IPR042111">
    <property type="entry name" value="Adenylosuccinate_synth_dom3"/>
</dbReference>
<dbReference type="HAMAP" id="MF_00011">
    <property type="entry name" value="Adenylosucc_synth"/>
    <property type="match status" value="1"/>
</dbReference>
<sequence>MIGKNIVLIGIQWGDEGKGKIVDYLTSLSIDTVVRFQGGHNAGHTLVIKNKKIKLRLIPSGILRSNVICIISKGVVISLDDLLNEIEIIKKNKILFTKRFFISEECYLIFDYHIRLDIAREKYLGKKKIGTTNCGIGPVYEDKIARRGIKISEIFFYEKFYLKLKETINYYCFVLKNFYNETNIKLNKVFDKTIILIEKIREFFCKNIINVLNNFKLEGKNILFEGAQGFLLDIDNGTYPYVTSSNTSVGGLINGTGIGPKNINMVIGVTKSYTTRVGNGPFTTEINNKIGIYLYKKGNEQGTNTGRKRRCGWLDLVSLRYSIKINTISSICLTKLDVLDELKQISICIDYKDKKDFNDLNNYDKNIKPIYFIVQGWRQKTKCIVKYKKLPKKAKTYIRLIENEMGIPIDIISTGPDRKDTIILKNILRETETKGDKYR</sequence>
<dbReference type="InterPro" id="IPR042109">
    <property type="entry name" value="Adenylosuccinate_synth_dom1"/>
</dbReference>
<feature type="active site" evidence="9">
    <location>
        <position position="143"/>
    </location>
</feature>
<keyword evidence="6 8" id="KW-0460">Magnesium</keyword>
<keyword evidence="7 8" id="KW-0342">GTP-binding</keyword>
<comment type="subcellular location">
    <subcellularLocation>
        <location evidence="8">Cytoplasm</location>
    </subcellularLocation>
</comment>
<dbReference type="InterPro" id="IPR018220">
    <property type="entry name" value="Adenylosuccin_syn_GTP-bd"/>
</dbReference>
<feature type="binding site" description="in other chain" evidence="8">
    <location>
        <position position="132"/>
    </location>
    <ligand>
        <name>IMP</name>
        <dbReference type="ChEBI" id="CHEBI:58053"/>
        <note>ligand shared between dimeric partners</note>
    </ligand>
</feature>
<feature type="binding site" evidence="8">
    <location>
        <position position="43"/>
    </location>
    <ligand>
        <name>Mg(2+)</name>
        <dbReference type="ChEBI" id="CHEBI:18420"/>
    </ligand>
</feature>
<protein>
    <recommendedName>
        <fullName evidence="8 10">Adenylosuccinate synthetase</fullName>
        <shortName evidence="8">AMPSase</shortName>
        <shortName evidence="8">AdSS</shortName>
        <ecNumber evidence="8 10">6.3.4.4</ecNumber>
    </recommendedName>
    <alternativeName>
        <fullName evidence="8">IMP--aspartate ligase</fullName>
    </alternativeName>
</protein>
<evidence type="ECO:0000256" key="8">
    <source>
        <dbReference type="HAMAP-Rule" id="MF_00011"/>
    </source>
</evidence>
<dbReference type="Proteomes" id="UP000510842">
    <property type="component" value="Chromosome"/>
</dbReference>
<comment type="subunit">
    <text evidence="1 8">Homodimer.</text>
</comment>
<comment type="catalytic activity">
    <reaction evidence="8 10">
        <text>IMP + L-aspartate + GTP = N(6)-(1,2-dicarboxyethyl)-AMP + GDP + phosphate + 2 H(+)</text>
        <dbReference type="Rhea" id="RHEA:15753"/>
        <dbReference type="ChEBI" id="CHEBI:15378"/>
        <dbReference type="ChEBI" id="CHEBI:29991"/>
        <dbReference type="ChEBI" id="CHEBI:37565"/>
        <dbReference type="ChEBI" id="CHEBI:43474"/>
        <dbReference type="ChEBI" id="CHEBI:57567"/>
        <dbReference type="ChEBI" id="CHEBI:58053"/>
        <dbReference type="ChEBI" id="CHEBI:58189"/>
        <dbReference type="EC" id="6.3.4.4"/>
    </reaction>
</comment>
<dbReference type="GO" id="GO:0000287">
    <property type="term" value="F:magnesium ion binding"/>
    <property type="evidence" value="ECO:0007669"/>
    <property type="project" value="UniProtKB-UniRule"/>
</dbReference>
<dbReference type="GO" id="GO:0004019">
    <property type="term" value="F:adenylosuccinate synthase activity"/>
    <property type="evidence" value="ECO:0007669"/>
    <property type="project" value="UniProtKB-UniRule"/>
</dbReference>
<dbReference type="Pfam" id="PF00709">
    <property type="entry name" value="Adenylsucc_synt"/>
    <property type="match status" value="1"/>
</dbReference>
<dbReference type="Gene3D" id="3.90.170.10">
    <property type="entry name" value="Adenylosuccinate Synthetase, subunit A, domain 3"/>
    <property type="match status" value="1"/>
</dbReference>
<reference evidence="11 12" key="1">
    <citation type="submission" date="2019-12" db="EMBL/GenBank/DDBJ databases">
        <authorList>
            <person name="Santos-Garcia D."/>
            <person name="Santos-Garcia D."/>
            <person name="Santos-Garcia D."/>
        </authorList>
    </citation>
    <scope>NUCLEOTIDE SEQUENCE [LARGE SCALE GENOMIC DNA]</scope>
    <source>
        <strain evidence="11">PeMo</strain>
    </source>
</reference>
<keyword evidence="2 8" id="KW-0436">Ligase</keyword>
<dbReference type="AlphaFoldDB" id="A0A6S6RZM8"/>
<feature type="binding site" evidence="8">
    <location>
        <position position="15"/>
    </location>
    <ligand>
        <name>Mg(2+)</name>
        <dbReference type="ChEBI" id="CHEBI:18420"/>
    </ligand>
</feature>
<keyword evidence="12" id="KW-1185">Reference proteome</keyword>
<comment type="function">
    <text evidence="8">Plays an important role in the de novo pathway of purine nucleotide biosynthesis. Catalyzes the first committed step in the biosynthesis of AMP from IMP.</text>
</comment>
<dbReference type="EC" id="6.3.4.4" evidence="8 10"/>
<dbReference type="InterPro" id="IPR001114">
    <property type="entry name" value="Adenylosuccinate_synthetase"/>
</dbReference>
<feature type="binding site" description="in other chain" evidence="8">
    <location>
        <position position="243"/>
    </location>
    <ligand>
        <name>IMP</name>
        <dbReference type="ChEBI" id="CHEBI:58053"/>
        <note>ligand shared between dimeric partners</note>
    </ligand>
</feature>
<feature type="binding site" evidence="8">
    <location>
        <position position="146"/>
    </location>
    <ligand>
        <name>IMP</name>
        <dbReference type="ChEBI" id="CHEBI:58053"/>
        <note>ligand shared between dimeric partners</note>
    </ligand>
</feature>
<evidence type="ECO:0000256" key="6">
    <source>
        <dbReference type="ARBA" id="ARBA00022842"/>
    </source>
</evidence>
<keyword evidence="5 8" id="KW-0658">Purine biosynthesis</keyword>
<dbReference type="FunFam" id="1.10.300.10:FF:000001">
    <property type="entry name" value="Adenylosuccinate synthetase"/>
    <property type="match status" value="1"/>
</dbReference>
<name>A0A6S6RZM8_9GAMM</name>
<dbReference type="InterPro" id="IPR033128">
    <property type="entry name" value="Adenylosuccin_syn_Lys_AS"/>
</dbReference>
<gene>
    <name evidence="8 11" type="primary">purA</name>
    <name evidence="11" type="ORF">PEMO_0186</name>
</gene>
<dbReference type="GO" id="GO:0046040">
    <property type="term" value="P:IMP metabolic process"/>
    <property type="evidence" value="ECO:0007669"/>
    <property type="project" value="TreeGrafter"/>
</dbReference>
<dbReference type="GO" id="GO:0005525">
    <property type="term" value="F:GTP binding"/>
    <property type="evidence" value="ECO:0007669"/>
    <property type="project" value="UniProtKB-UniRule"/>
</dbReference>
<feature type="binding site" description="in other chain" evidence="8">
    <location>
        <position position="228"/>
    </location>
    <ligand>
        <name>IMP</name>
        <dbReference type="ChEBI" id="CHEBI:58053"/>
        <note>ligand shared between dimeric partners</note>
    </ligand>
</feature>
<dbReference type="GO" id="GO:0044208">
    <property type="term" value="P:'de novo' AMP biosynthetic process"/>
    <property type="evidence" value="ECO:0007669"/>
    <property type="project" value="UniProtKB-UniRule"/>
</dbReference>